<dbReference type="InterPro" id="IPR002347">
    <property type="entry name" value="SDR_fam"/>
</dbReference>
<evidence type="ECO:0000256" key="2">
    <source>
        <dbReference type="ARBA" id="ARBA00023002"/>
    </source>
</evidence>
<dbReference type="PRINTS" id="PR00080">
    <property type="entry name" value="SDRFAMILY"/>
</dbReference>
<evidence type="ECO:0000256" key="1">
    <source>
        <dbReference type="ARBA" id="ARBA00006484"/>
    </source>
</evidence>
<sequence length="259" mass="26999">MTVTAVQTTSAGLPLTGRVAVVTGASSGIGAATARVLAARGARVALLARRADRLDGLAAELGEAALPVRVDVADPASVEAGAARIADGLGRVDLVVNNAGVMLAAPFADRRTGDWQRMIDTNLTGALRVVDAFLPDLLAAAADGRTADLVNISSVAAHAAFPSFAVYCATKAAVSHFSRNLRTELGPRKVRVTTIEPGLVATELQGHVDHPDANALIDDWRGAFDWLSDADLAELVAFTVARPRHVNFPQIVVMPTEQV</sequence>
<dbReference type="Gene3D" id="3.40.50.720">
    <property type="entry name" value="NAD(P)-binding Rossmann-like Domain"/>
    <property type="match status" value="1"/>
</dbReference>
<dbReference type="Proteomes" id="UP000655044">
    <property type="component" value="Unassembled WGS sequence"/>
</dbReference>
<comment type="similarity">
    <text evidence="1 3">Belongs to the short-chain dehydrogenases/reductases (SDR) family.</text>
</comment>
<dbReference type="AlphaFoldDB" id="A0A8J3S0U6"/>
<dbReference type="GO" id="GO:0016020">
    <property type="term" value="C:membrane"/>
    <property type="evidence" value="ECO:0007669"/>
    <property type="project" value="TreeGrafter"/>
</dbReference>
<keyword evidence="2" id="KW-0560">Oxidoreductase</keyword>
<dbReference type="SUPFAM" id="SSF51735">
    <property type="entry name" value="NAD(P)-binding Rossmann-fold domains"/>
    <property type="match status" value="1"/>
</dbReference>
<dbReference type="GO" id="GO:0016616">
    <property type="term" value="F:oxidoreductase activity, acting on the CH-OH group of donors, NAD or NADP as acceptor"/>
    <property type="evidence" value="ECO:0007669"/>
    <property type="project" value="UniProtKB-ARBA"/>
</dbReference>
<feature type="domain" description="Ketoreductase" evidence="4">
    <location>
        <begin position="18"/>
        <end position="203"/>
    </location>
</feature>
<gene>
    <name evidence="5" type="ORF">Pro02_22490</name>
</gene>
<dbReference type="PANTHER" id="PTHR44196:SF1">
    <property type="entry name" value="DEHYDROGENASE_REDUCTASE SDR FAMILY MEMBER 7B"/>
    <property type="match status" value="1"/>
</dbReference>
<dbReference type="OrthoDB" id="9775296at2"/>
<protein>
    <submittedName>
        <fullName evidence="5">Oxidoreductase</fullName>
    </submittedName>
</protein>
<dbReference type="PRINTS" id="PR00081">
    <property type="entry name" value="GDHRDH"/>
</dbReference>
<reference evidence="5" key="1">
    <citation type="submission" date="2021-01" db="EMBL/GenBank/DDBJ databases">
        <title>Whole genome shotgun sequence of Planobispora rosea NBRC 15558.</title>
        <authorList>
            <person name="Komaki H."/>
            <person name="Tamura T."/>
        </authorList>
    </citation>
    <scope>NUCLEOTIDE SEQUENCE</scope>
    <source>
        <strain evidence="5">NBRC 15558</strain>
    </source>
</reference>
<evidence type="ECO:0000313" key="5">
    <source>
        <dbReference type="EMBL" id="GIH83841.1"/>
    </source>
</evidence>
<name>A0A8J3S0U6_PLARO</name>
<proteinExistence type="inferred from homology"/>
<dbReference type="PROSITE" id="PS00061">
    <property type="entry name" value="ADH_SHORT"/>
    <property type="match status" value="1"/>
</dbReference>
<evidence type="ECO:0000313" key="6">
    <source>
        <dbReference type="Proteomes" id="UP000655044"/>
    </source>
</evidence>
<accession>A0A8J3S0U6</accession>
<dbReference type="Pfam" id="PF00106">
    <property type="entry name" value="adh_short"/>
    <property type="match status" value="1"/>
</dbReference>
<organism evidence="5 6">
    <name type="scientific">Planobispora rosea</name>
    <dbReference type="NCBI Taxonomy" id="35762"/>
    <lineage>
        <taxon>Bacteria</taxon>
        <taxon>Bacillati</taxon>
        <taxon>Actinomycetota</taxon>
        <taxon>Actinomycetes</taxon>
        <taxon>Streptosporangiales</taxon>
        <taxon>Streptosporangiaceae</taxon>
        <taxon>Planobispora</taxon>
    </lineage>
</organism>
<evidence type="ECO:0000256" key="3">
    <source>
        <dbReference type="RuleBase" id="RU000363"/>
    </source>
</evidence>
<dbReference type="PANTHER" id="PTHR44196">
    <property type="entry name" value="DEHYDROGENASE/REDUCTASE SDR FAMILY MEMBER 7B"/>
    <property type="match status" value="1"/>
</dbReference>
<keyword evidence="6" id="KW-1185">Reference proteome</keyword>
<dbReference type="EMBL" id="BOOI01000017">
    <property type="protein sequence ID" value="GIH83841.1"/>
    <property type="molecule type" value="Genomic_DNA"/>
</dbReference>
<dbReference type="InterPro" id="IPR036291">
    <property type="entry name" value="NAD(P)-bd_dom_sf"/>
</dbReference>
<dbReference type="RefSeq" id="WP_068922889.1">
    <property type="nucleotide sequence ID" value="NZ_BMQP01000002.1"/>
</dbReference>
<comment type="caution">
    <text evidence="5">The sequence shown here is derived from an EMBL/GenBank/DDBJ whole genome shotgun (WGS) entry which is preliminary data.</text>
</comment>
<dbReference type="InterPro" id="IPR020904">
    <property type="entry name" value="Sc_DH/Rdtase_CS"/>
</dbReference>
<dbReference type="FunFam" id="3.40.50.720:FF:000047">
    <property type="entry name" value="NADP-dependent L-serine/L-allo-threonine dehydrogenase"/>
    <property type="match status" value="1"/>
</dbReference>
<dbReference type="InterPro" id="IPR057326">
    <property type="entry name" value="KR_dom"/>
</dbReference>
<evidence type="ECO:0000259" key="4">
    <source>
        <dbReference type="SMART" id="SM00822"/>
    </source>
</evidence>
<dbReference type="SMART" id="SM00822">
    <property type="entry name" value="PKS_KR"/>
    <property type="match status" value="1"/>
</dbReference>